<name>A0ABQ9H6J8_9NEOP</name>
<protein>
    <submittedName>
        <fullName evidence="1">Uncharacterized protein</fullName>
    </submittedName>
</protein>
<proteinExistence type="predicted"/>
<evidence type="ECO:0000313" key="1">
    <source>
        <dbReference type="EMBL" id="KAJ8879846.1"/>
    </source>
</evidence>
<dbReference type="Proteomes" id="UP001159363">
    <property type="component" value="Chromosome 6"/>
</dbReference>
<comment type="caution">
    <text evidence="1">The sequence shown here is derived from an EMBL/GenBank/DDBJ whole genome shotgun (WGS) entry which is preliminary data.</text>
</comment>
<organism evidence="1 2">
    <name type="scientific">Dryococelus australis</name>
    <dbReference type="NCBI Taxonomy" id="614101"/>
    <lineage>
        <taxon>Eukaryota</taxon>
        <taxon>Metazoa</taxon>
        <taxon>Ecdysozoa</taxon>
        <taxon>Arthropoda</taxon>
        <taxon>Hexapoda</taxon>
        <taxon>Insecta</taxon>
        <taxon>Pterygota</taxon>
        <taxon>Neoptera</taxon>
        <taxon>Polyneoptera</taxon>
        <taxon>Phasmatodea</taxon>
        <taxon>Verophasmatodea</taxon>
        <taxon>Anareolatae</taxon>
        <taxon>Phasmatidae</taxon>
        <taxon>Eurycanthinae</taxon>
        <taxon>Dryococelus</taxon>
    </lineage>
</organism>
<sequence length="91" mass="10775">MKNIPRRNPQEAKAIMDELMEYFMSEEGRAPWQDRYTYRNTIFTVTGRRRGFSRNIGIMKESNQIIPEPHFPFHWKSSTAFLQSSALSMES</sequence>
<dbReference type="EMBL" id="JARBHB010000007">
    <property type="protein sequence ID" value="KAJ8879846.1"/>
    <property type="molecule type" value="Genomic_DNA"/>
</dbReference>
<evidence type="ECO:0000313" key="2">
    <source>
        <dbReference type="Proteomes" id="UP001159363"/>
    </source>
</evidence>
<reference evidence="1 2" key="1">
    <citation type="submission" date="2023-02" db="EMBL/GenBank/DDBJ databases">
        <title>LHISI_Scaffold_Assembly.</title>
        <authorList>
            <person name="Stuart O.P."/>
            <person name="Cleave R."/>
            <person name="Magrath M.J.L."/>
            <person name="Mikheyev A.S."/>
        </authorList>
    </citation>
    <scope>NUCLEOTIDE SEQUENCE [LARGE SCALE GENOMIC DNA]</scope>
    <source>
        <strain evidence="1">Daus_M_001</strain>
        <tissue evidence="1">Leg muscle</tissue>
    </source>
</reference>
<gene>
    <name evidence="1" type="ORF">PR048_020463</name>
</gene>
<keyword evidence="2" id="KW-1185">Reference proteome</keyword>
<accession>A0ABQ9H6J8</accession>